<dbReference type="Proteomes" id="UP000294498">
    <property type="component" value="Unassembled WGS sequence"/>
</dbReference>
<dbReference type="SUPFAM" id="SSF51161">
    <property type="entry name" value="Trimeric LpxA-like enzymes"/>
    <property type="match status" value="1"/>
</dbReference>
<comment type="caution">
    <text evidence="4">The sequence shown here is derived from an EMBL/GenBank/DDBJ whole genome shotgun (WGS) entry which is preliminary data.</text>
</comment>
<organism evidence="4 5">
    <name type="scientific">Dinghuibacter silviterrae</name>
    <dbReference type="NCBI Taxonomy" id="1539049"/>
    <lineage>
        <taxon>Bacteria</taxon>
        <taxon>Pseudomonadati</taxon>
        <taxon>Bacteroidota</taxon>
        <taxon>Chitinophagia</taxon>
        <taxon>Chitinophagales</taxon>
        <taxon>Chitinophagaceae</taxon>
        <taxon>Dinghuibacter</taxon>
    </lineage>
</organism>
<evidence type="ECO:0000313" key="4">
    <source>
        <dbReference type="EMBL" id="TDX02254.1"/>
    </source>
</evidence>
<feature type="compositionally biased region" description="Basic and acidic residues" evidence="3">
    <location>
        <begin position="137"/>
        <end position="155"/>
    </location>
</feature>
<dbReference type="GO" id="GO:0016746">
    <property type="term" value="F:acyltransferase activity"/>
    <property type="evidence" value="ECO:0007669"/>
    <property type="project" value="UniProtKB-KW"/>
</dbReference>
<dbReference type="OrthoDB" id="9784832at2"/>
<dbReference type="RefSeq" id="WP_133994875.1">
    <property type="nucleotide sequence ID" value="NZ_SODV01000001.1"/>
</dbReference>
<dbReference type="AlphaFoldDB" id="A0A4R8DV26"/>
<dbReference type="InterPro" id="IPR011004">
    <property type="entry name" value="Trimer_LpxA-like_sf"/>
</dbReference>
<evidence type="ECO:0000256" key="3">
    <source>
        <dbReference type="SAM" id="MobiDB-lite"/>
    </source>
</evidence>
<dbReference type="NCBIfam" id="TIGR03991">
    <property type="entry name" value="alt_bact_glmU"/>
    <property type="match status" value="1"/>
</dbReference>
<dbReference type="Gene3D" id="2.160.10.10">
    <property type="entry name" value="Hexapeptide repeat proteins"/>
    <property type="match status" value="1"/>
</dbReference>
<keyword evidence="1 4" id="KW-0808">Transferase</keyword>
<dbReference type="PANTHER" id="PTHR43584:SF8">
    <property type="entry name" value="N-ACETYLMURAMATE ALPHA-1-PHOSPHATE URIDYLYLTRANSFERASE"/>
    <property type="match status" value="1"/>
</dbReference>
<reference evidence="4 5" key="1">
    <citation type="submission" date="2019-03" db="EMBL/GenBank/DDBJ databases">
        <title>Genomic Encyclopedia of Type Strains, Phase IV (KMG-IV): sequencing the most valuable type-strain genomes for metagenomic binning, comparative biology and taxonomic classification.</title>
        <authorList>
            <person name="Goeker M."/>
        </authorList>
    </citation>
    <scope>NUCLEOTIDE SEQUENCE [LARGE SCALE GENOMIC DNA]</scope>
    <source>
        <strain evidence="4 5">DSM 100059</strain>
    </source>
</reference>
<evidence type="ECO:0000256" key="1">
    <source>
        <dbReference type="ARBA" id="ARBA00022679"/>
    </source>
</evidence>
<gene>
    <name evidence="4" type="ORF">EDB95_3309</name>
</gene>
<name>A0A4R8DV26_9BACT</name>
<proteinExistence type="predicted"/>
<dbReference type="InterPro" id="IPR050065">
    <property type="entry name" value="GlmU-like"/>
</dbReference>
<feature type="region of interest" description="Disordered" evidence="3">
    <location>
        <begin position="129"/>
        <end position="165"/>
    </location>
</feature>
<dbReference type="PANTHER" id="PTHR43584">
    <property type="entry name" value="NUCLEOTIDYL TRANSFERASE"/>
    <property type="match status" value="1"/>
</dbReference>
<keyword evidence="2" id="KW-0012">Acyltransferase</keyword>
<accession>A0A4R8DV26</accession>
<evidence type="ECO:0000313" key="5">
    <source>
        <dbReference type="Proteomes" id="UP000294498"/>
    </source>
</evidence>
<dbReference type="EMBL" id="SODV01000001">
    <property type="protein sequence ID" value="TDX02254.1"/>
    <property type="molecule type" value="Genomic_DNA"/>
</dbReference>
<protein>
    <submittedName>
        <fullName evidence="4">UDP-N-acetylglucosamine diphosphorylase/glucosamine-1-phosphate N-acetyltransferase</fullName>
    </submittedName>
</protein>
<keyword evidence="5" id="KW-1185">Reference proteome</keyword>
<dbReference type="Pfam" id="PF13562">
    <property type="entry name" value="NTP_transf_4"/>
    <property type="match status" value="1"/>
</dbReference>
<dbReference type="GO" id="GO:0016779">
    <property type="term" value="F:nucleotidyltransferase activity"/>
    <property type="evidence" value="ECO:0007669"/>
    <property type="project" value="UniProtKB-ARBA"/>
</dbReference>
<sequence length="429" mass="46548">MQVVLFEPSHQEDLYPFTRTRPVSALRKGIMTIRETWERIIGDALRKNTEAPFGERVRALNEMNALDVAATAALDFGAAAASDFAAAEGPVLFLNAALMPDPDVWAQVVALKKGEAFYDGDTPLAYYAGDKNPVRRSLGDEDARRRTTGGDDPQRRAPGGEGTQRRMLSAARVLRYPWELVHWNDRSLRIDFDLLTAGRTSQPVPPGNHVVNPDDIFLEEGAKVSFSVLNASTGPIYIGKNAEVMDGCLLRGPIALCEGSTLKMGGRTYGATTLGPYSAAGGEVKNVIMIGYSNKNHDGYLGDSLIGEWCNLGGGTSCSNVRNNAQPVKVWNPAKGRAEVAGLKAGLFMGDYSRCAIQTGFNTGAVVGVCCNVFGGNVSGYLPDFSWGLDGTRYDWEKALRDIDNWKKLKGRHLTPDEIQILQPIFAAV</sequence>
<dbReference type="InterPro" id="IPR023917">
    <property type="entry name" value="Bifunctiontional_GlmU_bac-type"/>
</dbReference>
<evidence type="ECO:0000256" key="2">
    <source>
        <dbReference type="ARBA" id="ARBA00023315"/>
    </source>
</evidence>